<reference evidence="21 23" key="3">
    <citation type="submission" date="2018-04" db="EMBL/GenBank/DDBJ databases">
        <title>Transcriptomics of ammonia oxidizing archaea.</title>
        <authorList>
            <person name="Carini P."/>
        </authorList>
    </citation>
    <scope>NUCLEOTIDE SEQUENCE [LARGE SCALE GENOMIC DNA]</scope>
    <source>
        <strain evidence="21 23">U25</strain>
    </source>
</reference>
<evidence type="ECO:0000256" key="18">
    <source>
        <dbReference type="ARBA" id="ARBA00049504"/>
    </source>
</evidence>
<evidence type="ECO:0000313" key="22">
    <source>
        <dbReference type="Proteomes" id="UP000030944"/>
    </source>
</evidence>
<comment type="catalytic activity">
    <reaction evidence="17 19">
        <text>alpha-ribazole + adenosylcob(III)inamide-GDP = adenosylcob(III)alamin + GMP + H(+)</text>
        <dbReference type="Rhea" id="RHEA:16049"/>
        <dbReference type="ChEBI" id="CHEBI:10329"/>
        <dbReference type="ChEBI" id="CHEBI:15378"/>
        <dbReference type="ChEBI" id="CHEBI:18408"/>
        <dbReference type="ChEBI" id="CHEBI:58115"/>
        <dbReference type="ChEBI" id="CHEBI:60487"/>
        <dbReference type="EC" id="2.7.8.26"/>
    </reaction>
</comment>
<dbReference type="GeneID" id="24817186"/>
<dbReference type="AlphaFoldDB" id="A0A0A7V7Y2"/>
<evidence type="ECO:0000256" key="15">
    <source>
        <dbReference type="ARBA" id="ARBA00032605"/>
    </source>
</evidence>
<dbReference type="InterPro" id="IPR003805">
    <property type="entry name" value="CobS"/>
</dbReference>
<sequence length="241" mass="25380">MLKQIGSVFSFLTIIPTSNSDLNSIAKNMYLFPIVGIVIGLVIGSLGYGLSLYLEPLVVSLVVVASLAVITGIHHTDGLADFADGLMTKGTKEKKRKAMKDLSVGSAGIFSIVLYAIGVIIALSLSSGMELFKIILLSEIMAKFSMVLMAGLGNSASIGSNSPFMDSMKDKKRLLVAGIITIIPFIILGEMNGFIVFASGIVLTMFLVGLSTKSFGGITGDVMGASNELTRLSSLLIFVSL</sequence>
<keyword evidence="8 19" id="KW-0169">Cobalamin biosynthesis</keyword>
<comment type="catalytic activity">
    <reaction evidence="18 19">
        <text>alpha-ribazole 5'-phosphate + adenosylcob(III)inamide-GDP = adenosylcob(III)alamin 5'-phosphate + GMP + H(+)</text>
        <dbReference type="Rhea" id="RHEA:23560"/>
        <dbReference type="ChEBI" id="CHEBI:15378"/>
        <dbReference type="ChEBI" id="CHEBI:57918"/>
        <dbReference type="ChEBI" id="CHEBI:58115"/>
        <dbReference type="ChEBI" id="CHEBI:60487"/>
        <dbReference type="ChEBI" id="CHEBI:60493"/>
        <dbReference type="EC" id="2.7.8.26"/>
    </reaction>
</comment>
<dbReference type="GO" id="GO:0005886">
    <property type="term" value="C:plasma membrane"/>
    <property type="evidence" value="ECO:0007669"/>
    <property type="project" value="UniProtKB-SubCell"/>
</dbReference>
<dbReference type="GO" id="GO:0009236">
    <property type="term" value="P:cobalamin biosynthetic process"/>
    <property type="evidence" value="ECO:0007669"/>
    <property type="project" value="UniProtKB-UniRule"/>
</dbReference>
<feature type="transmembrane region" description="Helical" evidence="19">
    <location>
        <begin position="131"/>
        <end position="153"/>
    </location>
</feature>
<evidence type="ECO:0000256" key="14">
    <source>
        <dbReference type="ARBA" id="ARBA00025228"/>
    </source>
</evidence>
<evidence type="ECO:0000256" key="9">
    <source>
        <dbReference type="ARBA" id="ARBA00022679"/>
    </source>
</evidence>
<evidence type="ECO:0000256" key="17">
    <source>
        <dbReference type="ARBA" id="ARBA00048623"/>
    </source>
</evidence>
<dbReference type="GO" id="GO:0008818">
    <property type="term" value="F:cobalamin 5'-phosphate synthase activity"/>
    <property type="evidence" value="ECO:0007669"/>
    <property type="project" value="UniProtKB-UniRule"/>
</dbReference>
<comment type="subcellular location">
    <subcellularLocation>
        <location evidence="2 19">Cell membrane</location>
        <topology evidence="2 19">Multi-pass membrane protein</topology>
    </subcellularLocation>
</comment>
<gene>
    <name evidence="19 20" type="primary">cobS</name>
    <name evidence="21" type="ORF">A7X95_04195</name>
    <name evidence="20" type="ORF">T478_1306</name>
</gene>
<comment type="cofactor">
    <cofactor evidence="1 19">
        <name>Mg(2+)</name>
        <dbReference type="ChEBI" id="CHEBI:18420"/>
    </cofactor>
</comment>
<evidence type="ECO:0000256" key="11">
    <source>
        <dbReference type="ARBA" id="ARBA00022842"/>
    </source>
</evidence>
<name>A0A0A7V7Y2_9ARCH</name>
<evidence type="ECO:0000256" key="7">
    <source>
        <dbReference type="ARBA" id="ARBA00022475"/>
    </source>
</evidence>
<dbReference type="HAMAP" id="MF_00719">
    <property type="entry name" value="CobS"/>
    <property type="match status" value="1"/>
</dbReference>
<dbReference type="Proteomes" id="UP000030944">
    <property type="component" value="Chromosome"/>
</dbReference>
<dbReference type="EMBL" id="CP007026">
    <property type="protein sequence ID" value="AJA92780.1"/>
    <property type="molecule type" value="Genomic_DNA"/>
</dbReference>
<evidence type="ECO:0000256" key="19">
    <source>
        <dbReference type="HAMAP-Rule" id="MF_00719"/>
    </source>
</evidence>
<evidence type="ECO:0000313" key="21">
    <source>
        <dbReference type="EMBL" id="PTL87130.1"/>
    </source>
</evidence>
<keyword evidence="9 19" id="KW-0808">Transferase</keyword>
<evidence type="ECO:0000256" key="12">
    <source>
        <dbReference type="ARBA" id="ARBA00022989"/>
    </source>
</evidence>
<dbReference type="EC" id="2.7.8.26" evidence="5 19"/>
<evidence type="ECO:0000313" key="20">
    <source>
        <dbReference type="EMBL" id="AJA92780.1"/>
    </source>
</evidence>
<evidence type="ECO:0000256" key="3">
    <source>
        <dbReference type="ARBA" id="ARBA00004663"/>
    </source>
</evidence>
<evidence type="ECO:0000256" key="2">
    <source>
        <dbReference type="ARBA" id="ARBA00004651"/>
    </source>
</evidence>
<evidence type="ECO:0000256" key="16">
    <source>
        <dbReference type="ARBA" id="ARBA00032853"/>
    </source>
</evidence>
<dbReference type="Proteomes" id="UP000241022">
    <property type="component" value="Unassembled WGS sequence"/>
</dbReference>
<comment type="pathway">
    <text evidence="3 19">Cofactor biosynthesis; adenosylcobalamin biosynthesis; adenosylcobalamin from cob(II)yrinate a,c-diamide: step 7/7.</text>
</comment>
<comment type="function">
    <text evidence="14 19">Joins adenosylcobinamide-GDP and alpha-ribazole to generate adenosylcobalamin (Ado-cobalamin). Also synthesizes adenosylcobalamin 5'-phosphate from adenosylcobinamide-GDP and alpha-ribazole 5'-phosphate.</text>
</comment>
<dbReference type="NCBIfam" id="TIGR00317">
    <property type="entry name" value="cobS"/>
    <property type="match status" value="1"/>
</dbReference>
<dbReference type="GO" id="GO:0051073">
    <property type="term" value="F:adenosylcobinamide-GDP ribazoletransferase activity"/>
    <property type="evidence" value="ECO:0007669"/>
    <property type="project" value="UniProtKB-UniRule"/>
</dbReference>
<keyword evidence="11 19" id="KW-0460">Magnesium</keyword>
<feature type="transmembrane region" description="Helical" evidence="19">
    <location>
        <begin position="30"/>
        <end position="50"/>
    </location>
</feature>
<keyword evidence="23" id="KW-1185">Reference proteome</keyword>
<keyword evidence="13 19" id="KW-0472">Membrane</keyword>
<dbReference type="UniPathway" id="UPA00148">
    <property type="reaction ID" value="UER00238"/>
</dbReference>
<keyword evidence="12 19" id="KW-1133">Transmembrane helix</keyword>
<dbReference type="PANTHER" id="PTHR34148:SF1">
    <property type="entry name" value="ADENOSYLCOBINAMIDE-GDP RIBAZOLETRANSFERASE"/>
    <property type="match status" value="1"/>
</dbReference>
<accession>A0A0A7V7Y2</accession>
<organism evidence="20 22">
    <name type="scientific">Candidatus Nitrosopelagicus brevis</name>
    <dbReference type="NCBI Taxonomy" id="1410606"/>
    <lineage>
        <taxon>Archaea</taxon>
        <taxon>Nitrososphaerota</taxon>
    </lineage>
</organism>
<dbReference type="STRING" id="1410606.T478_1306"/>
<proteinExistence type="inferred from homology"/>
<evidence type="ECO:0000256" key="8">
    <source>
        <dbReference type="ARBA" id="ARBA00022573"/>
    </source>
</evidence>
<keyword evidence="7 19" id="KW-1003">Cell membrane</keyword>
<reference evidence="21" key="2">
    <citation type="submission" date="2016-05" db="EMBL/GenBank/DDBJ databases">
        <authorList>
            <person name="Lavstsen T."/>
            <person name="Jespersen J.S."/>
        </authorList>
    </citation>
    <scope>NUCLEOTIDE SEQUENCE [LARGE SCALE GENOMIC DNA]</scope>
    <source>
        <strain evidence="21">U25</strain>
    </source>
</reference>
<dbReference type="OrthoDB" id="11748at2157"/>
<evidence type="ECO:0000256" key="10">
    <source>
        <dbReference type="ARBA" id="ARBA00022692"/>
    </source>
</evidence>
<evidence type="ECO:0000256" key="6">
    <source>
        <dbReference type="ARBA" id="ARBA00015850"/>
    </source>
</evidence>
<dbReference type="HOGENOM" id="CLU_057426_2_0_2"/>
<dbReference type="KEGG" id="nbv:T478_1306"/>
<dbReference type="PANTHER" id="PTHR34148">
    <property type="entry name" value="ADENOSYLCOBINAMIDE-GDP RIBAZOLETRANSFERASE"/>
    <property type="match status" value="1"/>
</dbReference>
<dbReference type="RefSeq" id="WP_048106196.1">
    <property type="nucleotide sequence ID" value="NZ_CP007026.1"/>
</dbReference>
<evidence type="ECO:0000256" key="5">
    <source>
        <dbReference type="ARBA" id="ARBA00013200"/>
    </source>
</evidence>
<protein>
    <recommendedName>
        <fullName evidence="6 19">Adenosylcobinamide-GDP ribazoletransferase</fullName>
        <ecNumber evidence="5 19">2.7.8.26</ecNumber>
    </recommendedName>
    <alternativeName>
        <fullName evidence="16 19">Cobalamin synthase</fullName>
    </alternativeName>
    <alternativeName>
        <fullName evidence="15 19">Cobalamin-5'-phosphate synthase</fullName>
    </alternativeName>
</protein>
<dbReference type="EMBL" id="LXWN01000002">
    <property type="protein sequence ID" value="PTL87130.1"/>
    <property type="molecule type" value="Genomic_DNA"/>
</dbReference>
<evidence type="ECO:0000256" key="1">
    <source>
        <dbReference type="ARBA" id="ARBA00001946"/>
    </source>
</evidence>
<keyword evidence="10 19" id="KW-0812">Transmembrane</keyword>
<comment type="similarity">
    <text evidence="4 19">Belongs to the CobS family.</text>
</comment>
<evidence type="ECO:0000313" key="23">
    <source>
        <dbReference type="Proteomes" id="UP000241022"/>
    </source>
</evidence>
<dbReference type="Pfam" id="PF02654">
    <property type="entry name" value="CobS"/>
    <property type="match status" value="1"/>
</dbReference>
<evidence type="ECO:0000256" key="4">
    <source>
        <dbReference type="ARBA" id="ARBA00010561"/>
    </source>
</evidence>
<evidence type="ECO:0000256" key="13">
    <source>
        <dbReference type="ARBA" id="ARBA00023136"/>
    </source>
</evidence>
<feature type="transmembrane region" description="Helical" evidence="19">
    <location>
        <begin position="102"/>
        <end position="125"/>
    </location>
</feature>
<feature type="transmembrane region" description="Helical" evidence="19">
    <location>
        <begin position="174"/>
        <end position="207"/>
    </location>
</feature>
<reference evidence="20 22" key="1">
    <citation type="journal article" date="2015" name="Proc. Natl. Acad. Sci. U.S.A.">
        <title>Genomic and proteomic characterization of "Candidatus Nitrosopelagicus brevis": An ammonia-oxidizing archaeon from the open ocean.</title>
        <authorList>
            <person name="Santoro A.E."/>
            <person name="Dupont C.L."/>
            <person name="Richter R.A."/>
            <person name="Craig M.T."/>
            <person name="Carini P."/>
            <person name="McIlvin M.R."/>
            <person name="Yang Y."/>
            <person name="Orsi W.D."/>
            <person name="Moran D.M."/>
            <person name="Saito M.A."/>
        </authorList>
    </citation>
    <scope>NUCLEOTIDE SEQUENCE [LARGE SCALE GENOMIC DNA]</scope>
    <source>
        <strain evidence="20">CN25</strain>
        <strain evidence="22">V2</strain>
    </source>
</reference>